<keyword evidence="4" id="KW-1185">Reference proteome</keyword>
<feature type="region of interest" description="Disordered" evidence="2">
    <location>
        <begin position="1"/>
        <end position="24"/>
    </location>
</feature>
<accession>A0A8T1W8P6</accession>
<dbReference type="AlphaFoldDB" id="A0A8T1W8P6"/>
<evidence type="ECO:0008006" key="5">
    <source>
        <dbReference type="Google" id="ProtNLM"/>
    </source>
</evidence>
<dbReference type="Proteomes" id="UP000694044">
    <property type="component" value="Unassembled WGS sequence"/>
</dbReference>
<feature type="region of interest" description="Disordered" evidence="2">
    <location>
        <begin position="514"/>
        <end position="541"/>
    </location>
</feature>
<dbReference type="InterPro" id="IPR003409">
    <property type="entry name" value="MORN"/>
</dbReference>
<sequence length="1185" mass="128404">MAKDHDPSSARPRVPTRSSSSHTTPWLPQVLSLCVVRVSSPSPSETRSPDVEISPQASSNSAVELAVPPLDADASILNEQQLVHCGRLVASSMAASVASHGGGRSSFGLEDEADEALGEDSRDEQEEDEELFSREMQVVDAEAKGAGVFFCLPKGEDFKRRAVVGVAFPDTRTTTRKSQEQRFLMLLLAPNKAESLKVFGGLRAQLRALAGKFYAEEKEREEFELLEQFYKSLEKQQVLANGLLPNAAMVCRLGGGDVVATLHALLLQGRVVCYSTSASAASAAVMGLLAMLPSQLAHSLLQERDGVFTVQSCCDLKAGGKIFAGNGGYLLGTSSPLLVKAGNAQLDLVLDLDAGGVTAHPTATSERAFAFGTKTSALADDLTRRFTDPVAPMHMRIAGQRTRDNEWVLAQCRSYFEDLLDAELAASLHAENEDESGRHTEASSGMGDLFPASFLSMLEEIAAPVLDSLIQADEEEPSTPRSAFCSDYGWSWTLSWQATSNYAKWLEQELRHQRITRSGSDGPPRTLRPPPHEGRAAYTYSNGDEYDGDFVDGRREGYGVYEERATGNQYDGAWLTDERHGRGMLTSKASGGYIYDGEWVHDMRCGQGHSTRRGGGGTGGGESYTGQWRANRFHGRGVYVTSEGDVYDGEWRDGVRHGAGKLTVGDAVKTRPGEMGGVVNYVGEWVEGKCHGIGSCEYADGSEYSGAFNQGRRHGNGILILASGDRYEGQWWQGLRHGQGVSFSKASGTTREGAWKRGVEVSDGEWLITFANGDKYSGVCRRGRPWGRGTCKFANGAAYTGEWVDGLREGRGICVNPDGTILEGEWQHSVFVKAVRSPSRFVDVSLSSNTPPPSPKRSSSVADNEGGSDHPISGSYRHVYPSGDVYAGEFNDGHRDGFGIFTERATGSTYEGQWVQDLRHGNGVLTSGSEDFIYDGAWNNGERCGYGHCAISGGRETYSGQWRANAFHGTGKYTDAEGNIYEGEFVRGKKHGVGKLIAPLAELHADSTTHHQTEQYSGEWRDGCRVGLGEAVFTDGSRYSGQWQDDLQDGEGTFMSTQGDRYVGQWHRGCREGAGILTIGSSGVIKEGQWCHDEPMDGEWTITFPDGSKFTGECVGGRPHGRGLCKYASGDLYDGCWVHGKRHGAGSGFFANGESFVGQWENNHVALNGQGKLTLADGTVHVYDN</sequence>
<evidence type="ECO:0000313" key="3">
    <source>
        <dbReference type="EMBL" id="KAG7388560.1"/>
    </source>
</evidence>
<dbReference type="PANTHER" id="PTHR43215:SF14">
    <property type="entry name" value="RADIAL SPOKE HEAD 1 HOMOLOG"/>
    <property type="match status" value="1"/>
</dbReference>
<feature type="region of interest" description="Disordered" evidence="2">
    <location>
        <begin position="38"/>
        <end position="60"/>
    </location>
</feature>
<gene>
    <name evidence="3" type="ORF">PHYPSEUDO_012197</name>
</gene>
<dbReference type="EMBL" id="JAGDFM010000058">
    <property type="protein sequence ID" value="KAG7388560.1"/>
    <property type="molecule type" value="Genomic_DNA"/>
</dbReference>
<proteinExistence type="predicted"/>
<evidence type="ECO:0000256" key="1">
    <source>
        <dbReference type="ARBA" id="ARBA00022737"/>
    </source>
</evidence>
<dbReference type="Pfam" id="PF02493">
    <property type="entry name" value="MORN"/>
    <property type="match status" value="21"/>
</dbReference>
<protein>
    <recommendedName>
        <fullName evidence="5">AVL9/DENND6 domain-containing protein</fullName>
    </recommendedName>
</protein>
<keyword evidence="1" id="KW-0677">Repeat</keyword>
<name>A0A8T1W8P6_9STRA</name>
<evidence type="ECO:0000256" key="2">
    <source>
        <dbReference type="SAM" id="MobiDB-lite"/>
    </source>
</evidence>
<dbReference type="SMART" id="SM00698">
    <property type="entry name" value="MORN"/>
    <property type="match status" value="20"/>
</dbReference>
<feature type="region of interest" description="Disordered" evidence="2">
    <location>
        <begin position="843"/>
        <end position="874"/>
    </location>
</feature>
<reference evidence="3" key="1">
    <citation type="submission" date="2021-02" db="EMBL/GenBank/DDBJ databases">
        <authorList>
            <person name="Palmer J.M."/>
        </authorList>
    </citation>
    <scope>NUCLEOTIDE SEQUENCE</scope>
    <source>
        <strain evidence="3">SCRP734</strain>
    </source>
</reference>
<dbReference type="PANTHER" id="PTHR43215">
    <property type="entry name" value="RADIAL SPOKE HEAD 1 HOMOLOG"/>
    <property type="match status" value="1"/>
</dbReference>
<comment type="caution">
    <text evidence="3">The sequence shown here is derived from an EMBL/GenBank/DDBJ whole genome shotgun (WGS) entry which is preliminary data.</text>
</comment>
<dbReference type="OrthoDB" id="203073at2759"/>
<evidence type="ECO:0000313" key="4">
    <source>
        <dbReference type="Proteomes" id="UP000694044"/>
    </source>
</evidence>
<organism evidence="3 4">
    <name type="scientific">Phytophthora pseudosyringae</name>
    <dbReference type="NCBI Taxonomy" id="221518"/>
    <lineage>
        <taxon>Eukaryota</taxon>
        <taxon>Sar</taxon>
        <taxon>Stramenopiles</taxon>
        <taxon>Oomycota</taxon>
        <taxon>Peronosporomycetes</taxon>
        <taxon>Peronosporales</taxon>
        <taxon>Peronosporaceae</taxon>
        <taxon>Phytophthora</taxon>
    </lineage>
</organism>